<dbReference type="InterPro" id="IPR011991">
    <property type="entry name" value="ArsR-like_HTH"/>
</dbReference>
<dbReference type="PROSITE" id="PS01117">
    <property type="entry name" value="HTH_MARR_1"/>
    <property type="match status" value="1"/>
</dbReference>
<dbReference type="SMART" id="SM00347">
    <property type="entry name" value="HTH_MARR"/>
    <property type="match status" value="1"/>
</dbReference>
<evidence type="ECO:0000256" key="1">
    <source>
        <dbReference type="ARBA" id="ARBA00023015"/>
    </source>
</evidence>
<accession>A0A0M3DH07</accession>
<evidence type="ECO:0000259" key="4">
    <source>
        <dbReference type="PROSITE" id="PS50995"/>
    </source>
</evidence>
<dbReference type="InterPro" id="IPR023187">
    <property type="entry name" value="Tscrpt_reg_MarR-type_CS"/>
</dbReference>
<dbReference type="CDD" id="cd00090">
    <property type="entry name" value="HTH_ARSR"/>
    <property type="match status" value="1"/>
</dbReference>
<dbReference type="Pfam" id="PF01047">
    <property type="entry name" value="MarR"/>
    <property type="match status" value="1"/>
</dbReference>
<dbReference type="PANTHER" id="PTHR42756:SF2">
    <property type="entry name" value="MARR FAMILY REGULATORY PROTEIN"/>
    <property type="match status" value="1"/>
</dbReference>
<dbReference type="PROSITE" id="PS50995">
    <property type="entry name" value="HTH_MARR_2"/>
    <property type="match status" value="1"/>
</dbReference>
<evidence type="ECO:0000313" key="6">
    <source>
        <dbReference type="Proteomes" id="UP000034407"/>
    </source>
</evidence>
<dbReference type="InterPro" id="IPR036388">
    <property type="entry name" value="WH-like_DNA-bd_sf"/>
</dbReference>
<dbReference type="PANTHER" id="PTHR42756">
    <property type="entry name" value="TRANSCRIPTIONAL REGULATOR, MARR"/>
    <property type="match status" value="1"/>
</dbReference>
<name>A0A0M3DH07_9FIRM</name>
<dbReference type="PATRIC" id="fig|1629550.3.peg.1032"/>
<dbReference type="InterPro" id="IPR000835">
    <property type="entry name" value="HTH_MarR-typ"/>
</dbReference>
<dbReference type="PRINTS" id="PR00598">
    <property type="entry name" value="HTHMARR"/>
</dbReference>
<evidence type="ECO:0000256" key="2">
    <source>
        <dbReference type="ARBA" id="ARBA00023125"/>
    </source>
</evidence>
<organism evidence="5 6">
    <name type="scientific">Paraclostridium benzoelyticum</name>
    <dbReference type="NCBI Taxonomy" id="1629550"/>
    <lineage>
        <taxon>Bacteria</taxon>
        <taxon>Bacillati</taxon>
        <taxon>Bacillota</taxon>
        <taxon>Clostridia</taxon>
        <taxon>Peptostreptococcales</taxon>
        <taxon>Peptostreptococcaceae</taxon>
        <taxon>Paraclostridium</taxon>
    </lineage>
</organism>
<keyword evidence="2" id="KW-0238">DNA-binding</keyword>
<keyword evidence="6" id="KW-1185">Reference proteome</keyword>
<comment type="caution">
    <text evidence="5">The sequence shown here is derived from an EMBL/GenBank/DDBJ whole genome shotgun (WGS) entry which is preliminary data.</text>
</comment>
<dbReference type="GO" id="GO:0003700">
    <property type="term" value="F:DNA-binding transcription factor activity"/>
    <property type="evidence" value="ECO:0007669"/>
    <property type="project" value="InterPro"/>
</dbReference>
<evidence type="ECO:0000256" key="3">
    <source>
        <dbReference type="ARBA" id="ARBA00023163"/>
    </source>
</evidence>
<evidence type="ECO:0000313" key="5">
    <source>
        <dbReference type="EMBL" id="KKY01583.1"/>
    </source>
</evidence>
<proteinExistence type="predicted"/>
<dbReference type="Proteomes" id="UP000034407">
    <property type="component" value="Unassembled WGS sequence"/>
</dbReference>
<dbReference type="SUPFAM" id="SSF46785">
    <property type="entry name" value="Winged helix' DNA-binding domain"/>
    <property type="match status" value="1"/>
</dbReference>
<dbReference type="AlphaFoldDB" id="A0A0M3DH07"/>
<dbReference type="GO" id="GO:0003677">
    <property type="term" value="F:DNA binding"/>
    <property type="evidence" value="ECO:0007669"/>
    <property type="project" value="UniProtKB-KW"/>
</dbReference>
<sequence>MKKDCNYIGRYISQIHRKGGAFISKELSGLGVGAGQFMFLVELYKGDGRSQEDLAETLNIDKGTTARAIKKLEEEGFLTREKDEIDKRAYKLYLTDKGKSVKTSIYEVLSKWEIYMTTNLTEEEHDIVRTLLRKICMTI</sequence>
<keyword evidence="3" id="KW-0804">Transcription</keyword>
<gene>
    <name evidence="5" type="ORF">VN21_07970</name>
</gene>
<dbReference type="OrthoDB" id="6462103at2"/>
<protein>
    <submittedName>
        <fullName evidence="5">TrmB family transcriptional regulator</fullName>
    </submittedName>
</protein>
<dbReference type="RefSeq" id="WP_046822776.1">
    <property type="nucleotide sequence ID" value="NZ_LBBT01000172.1"/>
</dbReference>
<keyword evidence="1" id="KW-0805">Transcription regulation</keyword>
<reference evidence="5 6" key="1">
    <citation type="submission" date="2015-04" db="EMBL/GenBank/DDBJ databases">
        <title>Microcin producing Clostridium sp. JC272T.</title>
        <authorList>
            <person name="Jyothsna T."/>
            <person name="Sasikala C."/>
            <person name="Ramana C."/>
        </authorList>
    </citation>
    <scope>NUCLEOTIDE SEQUENCE [LARGE SCALE GENOMIC DNA]</scope>
    <source>
        <strain evidence="5 6">JC272</strain>
    </source>
</reference>
<dbReference type="EMBL" id="LBBT01000172">
    <property type="protein sequence ID" value="KKY01583.1"/>
    <property type="molecule type" value="Genomic_DNA"/>
</dbReference>
<feature type="domain" description="HTH marR-type" evidence="4">
    <location>
        <begin position="5"/>
        <end position="137"/>
    </location>
</feature>
<dbReference type="Gene3D" id="1.10.10.10">
    <property type="entry name" value="Winged helix-like DNA-binding domain superfamily/Winged helix DNA-binding domain"/>
    <property type="match status" value="1"/>
</dbReference>
<dbReference type="InterPro" id="IPR036390">
    <property type="entry name" value="WH_DNA-bd_sf"/>
</dbReference>